<dbReference type="PROSITE" id="PS50158">
    <property type="entry name" value="ZF_CCHC"/>
    <property type="match status" value="1"/>
</dbReference>
<keyword evidence="1" id="KW-0863">Zinc-finger</keyword>
<keyword evidence="4" id="KW-1185">Reference proteome</keyword>
<dbReference type="RefSeq" id="XP_015940105.1">
    <property type="nucleotide sequence ID" value="XM_016084619.1"/>
</dbReference>
<evidence type="ECO:0000259" key="3">
    <source>
        <dbReference type="PROSITE" id="PS50158"/>
    </source>
</evidence>
<evidence type="ECO:0000256" key="2">
    <source>
        <dbReference type="SAM" id="MobiDB-lite"/>
    </source>
</evidence>
<dbReference type="Gene3D" id="2.40.70.10">
    <property type="entry name" value="Acid Proteases"/>
    <property type="match status" value="1"/>
</dbReference>
<dbReference type="PANTHER" id="PTHR15503:SF45">
    <property type="entry name" value="RNA-DIRECTED DNA POLYMERASE HOMOLOG"/>
    <property type="match status" value="1"/>
</dbReference>
<dbReference type="KEGG" id="adu:107465644"/>
<accession>A0A6P4C1S7</accession>
<gene>
    <name evidence="5" type="primary">LOC107465644</name>
</gene>
<reference evidence="5" key="2">
    <citation type="submission" date="2025-08" db="UniProtKB">
        <authorList>
            <consortium name="RefSeq"/>
        </authorList>
    </citation>
    <scope>IDENTIFICATION</scope>
    <source>
        <tissue evidence="5">Whole plant</tissue>
    </source>
</reference>
<dbReference type="Pfam" id="PF08284">
    <property type="entry name" value="RVP_2"/>
    <property type="match status" value="1"/>
</dbReference>
<feature type="domain" description="CCHC-type" evidence="3">
    <location>
        <begin position="114"/>
        <end position="129"/>
    </location>
</feature>
<evidence type="ECO:0000313" key="5">
    <source>
        <dbReference type="RefSeq" id="XP_015940105.1"/>
    </source>
</evidence>
<evidence type="ECO:0000313" key="4">
    <source>
        <dbReference type="Proteomes" id="UP000515211"/>
    </source>
</evidence>
<dbReference type="AlphaFoldDB" id="A0A6P4C1S7"/>
<reference evidence="4" key="1">
    <citation type="journal article" date="2016" name="Nat. Genet.">
        <title>The genome sequences of Arachis duranensis and Arachis ipaensis, the diploid ancestors of cultivated peanut.</title>
        <authorList>
            <person name="Bertioli D.J."/>
            <person name="Cannon S.B."/>
            <person name="Froenicke L."/>
            <person name="Huang G."/>
            <person name="Farmer A.D."/>
            <person name="Cannon E.K."/>
            <person name="Liu X."/>
            <person name="Gao D."/>
            <person name="Clevenger J."/>
            <person name="Dash S."/>
            <person name="Ren L."/>
            <person name="Moretzsohn M.C."/>
            <person name="Shirasawa K."/>
            <person name="Huang W."/>
            <person name="Vidigal B."/>
            <person name="Abernathy B."/>
            <person name="Chu Y."/>
            <person name="Niederhuth C.E."/>
            <person name="Umale P."/>
            <person name="Araujo A.C."/>
            <person name="Kozik A."/>
            <person name="Kim K.D."/>
            <person name="Burow M.D."/>
            <person name="Varshney R.K."/>
            <person name="Wang X."/>
            <person name="Zhang X."/>
            <person name="Barkley N."/>
            <person name="Guimaraes P.M."/>
            <person name="Isobe S."/>
            <person name="Guo B."/>
            <person name="Liao B."/>
            <person name="Stalker H.T."/>
            <person name="Schmitz R.J."/>
            <person name="Scheffler B.E."/>
            <person name="Leal-Bertioli S.C."/>
            <person name="Xun X."/>
            <person name="Jackson S.A."/>
            <person name="Michelmore R."/>
            <person name="Ozias-Akins P."/>
        </authorList>
    </citation>
    <scope>NUCLEOTIDE SEQUENCE [LARGE SCALE GENOMIC DNA]</scope>
    <source>
        <strain evidence="4">cv. V14167</strain>
    </source>
</reference>
<feature type="region of interest" description="Disordered" evidence="2">
    <location>
        <begin position="31"/>
        <end position="87"/>
    </location>
</feature>
<sequence>MTAVAPLEIRIFSELVNKTRVVEECAKKVATSRNTRGENNNRGRGKYFPPRSQNFKRGGYAHQSQGGLRRNGYDQYRPVRGRGNQSKASLDSICNCCRHYYLSNDSCKLGIGGCFTCGIPGPIARDCPRRKTPNAGQNQQGRVFVVITQDAAKADPLMRGNCLISDKILVALYDTGASHSFISFDKVDEVGLKVSKLSFDLHVHTPYQTVVTGSSCRQVGFKLKNRKFVHELIYFPMVGLEMILEFDWLSKNRVLFDCFE</sequence>
<keyword evidence="1" id="KW-0479">Metal-binding</keyword>
<organism evidence="4 5">
    <name type="scientific">Arachis duranensis</name>
    <name type="common">Wild peanut</name>
    <dbReference type="NCBI Taxonomy" id="130453"/>
    <lineage>
        <taxon>Eukaryota</taxon>
        <taxon>Viridiplantae</taxon>
        <taxon>Streptophyta</taxon>
        <taxon>Embryophyta</taxon>
        <taxon>Tracheophyta</taxon>
        <taxon>Spermatophyta</taxon>
        <taxon>Magnoliopsida</taxon>
        <taxon>eudicotyledons</taxon>
        <taxon>Gunneridae</taxon>
        <taxon>Pentapetalae</taxon>
        <taxon>rosids</taxon>
        <taxon>fabids</taxon>
        <taxon>Fabales</taxon>
        <taxon>Fabaceae</taxon>
        <taxon>Papilionoideae</taxon>
        <taxon>50 kb inversion clade</taxon>
        <taxon>dalbergioids sensu lato</taxon>
        <taxon>Dalbergieae</taxon>
        <taxon>Pterocarpus clade</taxon>
        <taxon>Arachis</taxon>
    </lineage>
</organism>
<evidence type="ECO:0000256" key="1">
    <source>
        <dbReference type="PROSITE-ProRule" id="PRU00047"/>
    </source>
</evidence>
<dbReference type="CDD" id="cd00303">
    <property type="entry name" value="retropepsin_like"/>
    <property type="match status" value="1"/>
</dbReference>
<keyword evidence="1" id="KW-0862">Zinc</keyword>
<proteinExistence type="predicted"/>
<dbReference type="PANTHER" id="PTHR15503">
    <property type="entry name" value="LDOC1 RELATED"/>
    <property type="match status" value="1"/>
</dbReference>
<dbReference type="SUPFAM" id="SSF50630">
    <property type="entry name" value="Acid proteases"/>
    <property type="match status" value="1"/>
</dbReference>
<dbReference type="GeneID" id="107465644"/>
<protein>
    <submittedName>
        <fullName evidence="5">Uncharacterized protein LOC107465644</fullName>
    </submittedName>
</protein>
<dbReference type="InterPro" id="IPR032567">
    <property type="entry name" value="RTL1-rel"/>
</dbReference>
<name>A0A6P4C1S7_ARADU</name>
<dbReference type="InterPro" id="IPR021109">
    <property type="entry name" value="Peptidase_aspartic_dom_sf"/>
</dbReference>
<dbReference type="Proteomes" id="UP000515211">
    <property type="component" value="Chromosome 9"/>
</dbReference>
<dbReference type="GO" id="GO:0008270">
    <property type="term" value="F:zinc ion binding"/>
    <property type="evidence" value="ECO:0007669"/>
    <property type="project" value="UniProtKB-KW"/>
</dbReference>
<dbReference type="InterPro" id="IPR001878">
    <property type="entry name" value="Znf_CCHC"/>
</dbReference>
<dbReference type="GO" id="GO:0003676">
    <property type="term" value="F:nucleic acid binding"/>
    <property type="evidence" value="ECO:0007669"/>
    <property type="project" value="InterPro"/>
</dbReference>